<dbReference type="Proteomes" id="UP000736787">
    <property type="component" value="Unassembled WGS sequence"/>
</dbReference>
<evidence type="ECO:0000313" key="2">
    <source>
        <dbReference type="EMBL" id="KAG2932264.1"/>
    </source>
</evidence>
<feature type="coiled-coil region" evidence="1">
    <location>
        <begin position="7"/>
        <end position="66"/>
    </location>
</feature>
<dbReference type="AlphaFoldDB" id="A0A8T1D4Z3"/>
<accession>A0A8T1D4Z3</accession>
<evidence type="ECO:0000313" key="3">
    <source>
        <dbReference type="Proteomes" id="UP000736787"/>
    </source>
</evidence>
<name>A0A8T1D4Z3_9STRA</name>
<gene>
    <name evidence="2" type="ORF">PC117_g13202</name>
</gene>
<evidence type="ECO:0000256" key="1">
    <source>
        <dbReference type="SAM" id="Coils"/>
    </source>
</evidence>
<sequence>MYASNKRTRASKGVDEMRKVLDELENKPPLVEGKTLGILVFLRNQLRRIERRAEAEDRRRREDQEEVLAAERFECREGKHV</sequence>
<dbReference type="EMBL" id="RCMK01000382">
    <property type="protein sequence ID" value="KAG2932264.1"/>
    <property type="molecule type" value="Genomic_DNA"/>
</dbReference>
<keyword evidence="1" id="KW-0175">Coiled coil</keyword>
<proteinExistence type="predicted"/>
<reference evidence="2" key="1">
    <citation type="submission" date="2018-10" db="EMBL/GenBank/DDBJ databases">
        <title>Effector identification in a new, highly contiguous assembly of the strawberry crown rot pathogen Phytophthora cactorum.</title>
        <authorList>
            <person name="Armitage A.D."/>
            <person name="Nellist C.F."/>
            <person name="Bates H."/>
            <person name="Vickerstaff R.J."/>
            <person name="Harrison R.J."/>
        </authorList>
    </citation>
    <scope>NUCLEOTIDE SEQUENCE</scope>
    <source>
        <strain evidence="2">4040</strain>
    </source>
</reference>
<protein>
    <submittedName>
        <fullName evidence="2">Uncharacterized protein</fullName>
    </submittedName>
</protein>
<comment type="caution">
    <text evidence="2">The sequence shown here is derived from an EMBL/GenBank/DDBJ whole genome shotgun (WGS) entry which is preliminary data.</text>
</comment>
<organism evidence="2 3">
    <name type="scientific">Phytophthora cactorum</name>
    <dbReference type="NCBI Taxonomy" id="29920"/>
    <lineage>
        <taxon>Eukaryota</taxon>
        <taxon>Sar</taxon>
        <taxon>Stramenopiles</taxon>
        <taxon>Oomycota</taxon>
        <taxon>Peronosporomycetes</taxon>
        <taxon>Peronosporales</taxon>
        <taxon>Peronosporaceae</taxon>
        <taxon>Phytophthora</taxon>
    </lineage>
</organism>